<protein>
    <submittedName>
        <fullName evidence="1">35764_t:CDS:1</fullName>
    </submittedName>
</protein>
<evidence type="ECO:0000313" key="2">
    <source>
        <dbReference type="Proteomes" id="UP000789920"/>
    </source>
</evidence>
<evidence type="ECO:0000313" key="1">
    <source>
        <dbReference type="EMBL" id="CAG8817793.1"/>
    </source>
</evidence>
<accession>A0ACA9RYJ6</accession>
<feature type="non-terminal residue" evidence="1">
    <location>
        <position position="96"/>
    </location>
</feature>
<keyword evidence="2" id="KW-1185">Reference proteome</keyword>
<dbReference type="EMBL" id="CAJVQC010080197">
    <property type="protein sequence ID" value="CAG8817793.1"/>
    <property type="molecule type" value="Genomic_DNA"/>
</dbReference>
<comment type="caution">
    <text evidence="1">The sequence shown here is derived from an EMBL/GenBank/DDBJ whole genome shotgun (WGS) entry which is preliminary data.</text>
</comment>
<gene>
    <name evidence="1" type="ORF">RPERSI_LOCUS24773</name>
</gene>
<proteinExistence type="predicted"/>
<organism evidence="1 2">
    <name type="scientific">Racocetra persica</name>
    <dbReference type="NCBI Taxonomy" id="160502"/>
    <lineage>
        <taxon>Eukaryota</taxon>
        <taxon>Fungi</taxon>
        <taxon>Fungi incertae sedis</taxon>
        <taxon>Mucoromycota</taxon>
        <taxon>Glomeromycotina</taxon>
        <taxon>Glomeromycetes</taxon>
        <taxon>Diversisporales</taxon>
        <taxon>Gigasporaceae</taxon>
        <taxon>Racocetra</taxon>
    </lineage>
</organism>
<sequence length="96" mass="11247">MNMMCKNKKDYFSTTFYRDVIDDFKQLYETKEGYDAIIIAGEEPNIKEFHVHSLILRARSSYFRSAFSVNWAERNNAGYLVLKKPNISALTIEIIL</sequence>
<reference evidence="1" key="1">
    <citation type="submission" date="2021-06" db="EMBL/GenBank/DDBJ databases">
        <authorList>
            <person name="Kallberg Y."/>
            <person name="Tangrot J."/>
            <person name="Rosling A."/>
        </authorList>
    </citation>
    <scope>NUCLEOTIDE SEQUENCE</scope>
    <source>
        <strain evidence="1">MA461A</strain>
    </source>
</reference>
<name>A0ACA9RYJ6_9GLOM</name>
<dbReference type="Proteomes" id="UP000789920">
    <property type="component" value="Unassembled WGS sequence"/>
</dbReference>